<protein>
    <submittedName>
        <fullName evidence="1">Uncharacterized protein</fullName>
    </submittedName>
</protein>
<evidence type="ECO:0000313" key="1">
    <source>
        <dbReference type="EMBL" id="KTD74121.1"/>
    </source>
</evidence>
<keyword evidence="2" id="KW-1185">Reference proteome</keyword>
<dbReference type="AlphaFoldDB" id="A0A0W0ZYR5"/>
<comment type="caution">
    <text evidence="1">The sequence shown here is derived from an EMBL/GenBank/DDBJ whole genome shotgun (WGS) entry which is preliminary data.</text>
</comment>
<accession>A0A0W0ZYR5</accession>
<sequence length="225" mass="26318">MKYKVQNNQVLDFCMSVELSDCQDIILYSPVYNKKAKEIYYNKADFTNINSSNKELLDAHSFFNDSRPAVAVFKLGGGVFHYFMVQKECVNNRSFYRVLQAYDGEYSLQDWLQTDRKWSTDAKEKFGKGQWLSQDQMQEFILNLKEICQGNQEAYFSNFGVKTTFTDSVFISVNHFLKKFDCQEHITVTLNPHTQVHSTLVENSMFAKPEFENKSYNTPQINYPL</sequence>
<evidence type="ECO:0000313" key="2">
    <source>
        <dbReference type="Proteomes" id="UP000054693"/>
    </source>
</evidence>
<dbReference type="RefSeq" id="WP_058521097.1">
    <property type="nucleotide sequence ID" value="NZ_CAAAIP010000007.1"/>
</dbReference>
<dbReference type="OrthoDB" id="5650585at2"/>
<name>A0A0W0ZYR5_9GAMM</name>
<dbReference type="PATRIC" id="fig|40335.7.peg.2092"/>
<reference evidence="1 2" key="1">
    <citation type="submission" date="2015-11" db="EMBL/GenBank/DDBJ databases">
        <title>Genomic analysis of 38 Legionella species identifies large and diverse effector repertoires.</title>
        <authorList>
            <person name="Burstein D."/>
            <person name="Amaro F."/>
            <person name="Zusman T."/>
            <person name="Lifshitz Z."/>
            <person name="Cohen O."/>
            <person name="Gilbert J.A."/>
            <person name="Pupko T."/>
            <person name="Shuman H.A."/>
            <person name="Segal G."/>
        </authorList>
    </citation>
    <scope>NUCLEOTIDE SEQUENCE [LARGE SCALE GENOMIC DNA]</scope>
    <source>
        <strain evidence="1 2">ATCC 49180</strain>
    </source>
</reference>
<proteinExistence type="predicted"/>
<gene>
    <name evidence="1" type="ORF">Ltuc_1968</name>
</gene>
<dbReference type="Proteomes" id="UP000054693">
    <property type="component" value="Unassembled WGS sequence"/>
</dbReference>
<organism evidence="1 2">
    <name type="scientific">Legionella tucsonensis</name>
    <dbReference type="NCBI Taxonomy" id="40335"/>
    <lineage>
        <taxon>Bacteria</taxon>
        <taxon>Pseudomonadati</taxon>
        <taxon>Pseudomonadota</taxon>
        <taxon>Gammaproteobacteria</taxon>
        <taxon>Legionellales</taxon>
        <taxon>Legionellaceae</taxon>
        <taxon>Legionella</taxon>
    </lineage>
</organism>
<dbReference type="EMBL" id="LNZA01000001">
    <property type="protein sequence ID" value="KTD74121.1"/>
    <property type="molecule type" value="Genomic_DNA"/>
</dbReference>